<dbReference type="Gene3D" id="3.40.50.620">
    <property type="entry name" value="HUPs"/>
    <property type="match status" value="1"/>
</dbReference>
<dbReference type="CDD" id="cd00672">
    <property type="entry name" value="CysRS_core"/>
    <property type="match status" value="1"/>
</dbReference>
<dbReference type="InterPro" id="IPR014729">
    <property type="entry name" value="Rossmann-like_a/b/a_fold"/>
</dbReference>
<feature type="region of interest" description="Disordered" evidence="14">
    <location>
        <begin position="153"/>
        <end position="174"/>
    </location>
</feature>
<gene>
    <name evidence="13" type="primary">cysS</name>
    <name evidence="16" type="ORF">AVDCRST_MAG22-1798</name>
</gene>
<evidence type="ECO:0000256" key="9">
    <source>
        <dbReference type="ARBA" id="ARBA00022840"/>
    </source>
</evidence>
<dbReference type="GO" id="GO:0006423">
    <property type="term" value="P:cysteinyl-tRNA aminoacylation"/>
    <property type="evidence" value="ECO:0007669"/>
    <property type="project" value="UniProtKB-UniRule"/>
</dbReference>
<keyword evidence="10 13" id="KW-0648">Protein biosynthesis</keyword>
<evidence type="ECO:0000256" key="1">
    <source>
        <dbReference type="ARBA" id="ARBA00004496"/>
    </source>
</evidence>
<dbReference type="PRINTS" id="PR00983">
    <property type="entry name" value="TRNASYNTHCYS"/>
</dbReference>
<feature type="short sequence motif" description="'KMSKS' region" evidence="13">
    <location>
        <begin position="266"/>
        <end position="270"/>
    </location>
</feature>
<evidence type="ECO:0000259" key="15">
    <source>
        <dbReference type="SMART" id="SM00840"/>
    </source>
</evidence>
<keyword evidence="8 13" id="KW-0862">Zinc</keyword>
<dbReference type="NCBIfam" id="TIGR00435">
    <property type="entry name" value="cysS"/>
    <property type="match status" value="1"/>
</dbReference>
<keyword evidence="7 13" id="KW-0547">Nucleotide-binding</keyword>
<feature type="compositionally biased region" description="Basic and acidic residues" evidence="14">
    <location>
        <begin position="158"/>
        <end position="174"/>
    </location>
</feature>
<dbReference type="InterPro" id="IPR056411">
    <property type="entry name" value="CysS_C"/>
</dbReference>
<name>A0A6J4P9S4_9ACTN</name>
<dbReference type="InterPro" id="IPR032678">
    <property type="entry name" value="tRNA-synt_1_cat_dom"/>
</dbReference>
<dbReference type="HAMAP" id="MF_00041">
    <property type="entry name" value="Cys_tRNA_synth"/>
    <property type="match status" value="1"/>
</dbReference>
<sequence length="471" mass="52570">MSVFVRDSLSGGMIEVGQGGKIGLYVCGPTVYDHVHIGNARAPLFWDVVVRYLRSRGYDVTFVQNVTDIEDKIINKANAEGVSWQEIVDRYTDSFHERLELLGIGPPDVEPRATEHIPEMISLIEELVEKGHAYAPGNGDVYFSVESFPDYGSLSHQRPKEMRETEKGQTEDKKSPLDFALWKASKAGEPSWPSPWGPGRPGWHIECSAMVEKHLPDGADVHGGGTDIRFPHHENELAQSGAAHPDHPFVRTWAHHGMVTFGGTDKMAKSVGNVLDVGRAVDLHGRNAVRMWLLQSHYSQPIEYSSEILEEKRRSYERLLRLYRQISDSETSSELSEDLAAGLRERLDEAMRDDLNTPEVVAKLFEAANRAAREISTRPGAAGEFASLAEAIEEVMTVFGFDLEREAATEMGGVRIRYPEEPGEEVLSLASGRELARREKDWATADRLRDELAEAGWAVEDTPEGPILSRR</sequence>
<protein>
    <recommendedName>
        <fullName evidence="13">Cysteine--tRNA ligase</fullName>
        <ecNumber evidence="13">6.1.1.16</ecNumber>
    </recommendedName>
    <alternativeName>
        <fullName evidence="13">Cysteinyl-tRNA synthetase</fullName>
        <shortName evidence="13">CysRS</shortName>
    </alternativeName>
</protein>
<evidence type="ECO:0000313" key="16">
    <source>
        <dbReference type="EMBL" id="CAA9409939.1"/>
    </source>
</evidence>
<dbReference type="GO" id="GO:0008270">
    <property type="term" value="F:zinc ion binding"/>
    <property type="evidence" value="ECO:0007669"/>
    <property type="project" value="UniProtKB-UniRule"/>
</dbReference>
<keyword evidence="9 13" id="KW-0067">ATP-binding</keyword>
<evidence type="ECO:0000256" key="14">
    <source>
        <dbReference type="SAM" id="MobiDB-lite"/>
    </source>
</evidence>
<dbReference type="EC" id="6.1.1.16" evidence="13"/>
<evidence type="ECO:0000256" key="5">
    <source>
        <dbReference type="ARBA" id="ARBA00022598"/>
    </source>
</evidence>
<dbReference type="GO" id="GO:0004817">
    <property type="term" value="F:cysteine-tRNA ligase activity"/>
    <property type="evidence" value="ECO:0007669"/>
    <property type="project" value="UniProtKB-UniRule"/>
</dbReference>
<evidence type="ECO:0000256" key="8">
    <source>
        <dbReference type="ARBA" id="ARBA00022833"/>
    </source>
</evidence>
<evidence type="ECO:0000256" key="10">
    <source>
        <dbReference type="ARBA" id="ARBA00022917"/>
    </source>
</evidence>
<comment type="subunit">
    <text evidence="3 13">Monomer.</text>
</comment>
<dbReference type="SMART" id="SM00840">
    <property type="entry name" value="DALR_2"/>
    <property type="match status" value="1"/>
</dbReference>
<feature type="domain" description="Cysteinyl-tRNA synthetase class Ia DALR" evidence="15">
    <location>
        <begin position="346"/>
        <end position="411"/>
    </location>
</feature>
<dbReference type="SUPFAM" id="SSF52374">
    <property type="entry name" value="Nucleotidylyl transferase"/>
    <property type="match status" value="1"/>
</dbReference>
<comment type="subcellular location">
    <subcellularLocation>
        <location evidence="1 13">Cytoplasm</location>
    </subcellularLocation>
</comment>
<accession>A0A6J4P9S4</accession>
<feature type="binding site" evidence="13">
    <location>
        <position position="269"/>
    </location>
    <ligand>
        <name>ATP</name>
        <dbReference type="ChEBI" id="CHEBI:30616"/>
    </ligand>
</feature>
<dbReference type="InterPro" id="IPR015273">
    <property type="entry name" value="Cys-tRNA-synt_Ia_DALR"/>
</dbReference>
<dbReference type="InterPro" id="IPR009080">
    <property type="entry name" value="tRNAsynth_Ia_anticodon-bd"/>
</dbReference>
<evidence type="ECO:0000256" key="12">
    <source>
        <dbReference type="ARBA" id="ARBA00047398"/>
    </source>
</evidence>
<dbReference type="Pfam" id="PF01406">
    <property type="entry name" value="tRNA-synt_1e"/>
    <property type="match status" value="1"/>
</dbReference>
<dbReference type="AlphaFoldDB" id="A0A6J4P9S4"/>
<comment type="cofactor">
    <cofactor evidence="13">
        <name>Zn(2+)</name>
        <dbReference type="ChEBI" id="CHEBI:29105"/>
    </cofactor>
    <text evidence="13">Binds 1 zinc ion per subunit.</text>
</comment>
<keyword evidence="4 13" id="KW-0963">Cytoplasm</keyword>
<dbReference type="Pfam" id="PF23493">
    <property type="entry name" value="CysS_C"/>
    <property type="match status" value="1"/>
</dbReference>
<dbReference type="PANTHER" id="PTHR10890">
    <property type="entry name" value="CYSTEINYL-TRNA SYNTHETASE"/>
    <property type="match status" value="1"/>
</dbReference>
<evidence type="ECO:0000256" key="3">
    <source>
        <dbReference type="ARBA" id="ARBA00011245"/>
    </source>
</evidence>
<evidence type="ECO:0000256" key="6">
    <source>
        <dbReference type="ARBA" id="ARBA00022723"/>
    </source>
</evidence>
<comment type="similarity">
    <text evidence="2 13">Belongs to the class-I aminoacyl-tRNA synthetase family.</text>
</comment>
<keyword evidence="5 13" id="KW-0436">Ligase</keyword>
<feature type="binding site" evidence="13">
    <location>
        <position position="27"/>
    </location>
    <ligand>
        <name>Zn(2+)</name>
        <dbReference type="ChEBI" id="CHEBI:29105"/>
    </ligand>
</feature>
<dbReference type="SUPFAM" id="SSF47323">
    <property type="entry name" value="Anticodon-binding domain of a subclass of class I aminoacyl-tRNA synthetases"/>
    <property type="match status" value="1"/>
</dbReference>
<dbReference type="PANTHER" id="PTHR10890:SF3">
    <property type="entry name" value="CYSTEINE--TRNA LIGASE, CYTOPLASMIC"/>
    <property type="match status" value="1"/>
</dbReference>
<dbReference type="GO" id="GO:0005829">
    <property type="term" value="C:cytosol"/>
    <property type="evidence" value="ECO:0007669"/>
    <property type="project" value="TreeGrafter"/>
</dbReference>
<feature type="short sequence motif" description="'HIGH' region" evidence="13">
    <location>
        <begin position="29"/>
        <end position="39"/>
    </location>
</feature>
<evidence type="ECO:0000256" key="4">
    <source>
        <dbReference type="ARBA" id="ARBA00022490"/>
    </source>
</evidence>
<evidence type="ECO:0000256" key="11">
    <source>
        <dbReference type="ARBA" id="ARBA00023146"/>
    </source>
</evidence>
<keyword evidence="11 13" id="KW-0030">Aminoacyl-tRNA synthetase</keyword>
<dbReference type="EMBL" id="CADCUV010000074">
    <property type="protein sequence ID" value="CAA9409939.1"/>
    <property type="molecule type" value="Genomic_DNA"/>
</dbReference>
<evidence type="ECO:0000256" key="13">
    <source>
        <dbReference type="HAMAP-Rule" id="MF_00041"/>
    </source>
</evidence>
<feature type="binding site" evidence="13">
    <location>
        <position position="207"/>
    </location>
    <ligand>
        <name>Zn(2+)</name>
        <dbReference type="ChEBI" id="CHEBI:29105"/>
    </ligand>
</feature>
<dbReference type="InterPro" id="IPR015803">
    <property type="entry name" value="Cys-tRNA-ligase"/>
</dbReference>
<dbReference type="GO" id="GO:0005524">
    <property type="term" value="F:ATP binding"/>
    <property type="evidence" value="ECO:0007669"/>
    <property type="project" value="UniProtKB-UniRule"/>
</dbReference>
<dbReference type="Pfam" id="PF09190">
    <property type="entry name" value="DALR_2"/>
    <property type="match status" value="1"/>
</dbReference>
<evidence type="ECO:0000256" key="7">
    <source>
        <dbReference type="ARBA" id="ARBA00022741"/>
    </source>
</evidence>
<keyword evidence="6 13" id="KW-0479">Metal-binding</keyword>
<dbReference type="Gene3D" id="1.20.120.1910">
    <property type="entry name" value="Cysteine-tRNA ligase, C-terminal anti-codon recognition domain"/>
    <property type="match status" value="1"/>
</dbReference>
<organism evidence="16">
    <name type="scientific">uncultured Rubrobacteraceae bacterium</name>
    <dbReference type="NCBI Taxonomy" id="349277"/>
    <lineage>
        <taxon>Bacteria</taxon>
        <taxon>Bacillati</taxon>
        <taxon>Actinomycetota</taxon>
        <taxon>Rubrobacteria</taxon>
        <taxon>Rubrobacterales</taxon>
        <taxon>Rubrobacteraceae</taxon>
        <taxon>environmental samples</taxon>
    </lineage>
</organism>
<comment type="catalytic activity">
    <reaction evidence="12 13">
        <text>tRNA(Cys) + L-cysteine + ATP = L-cysteinyl-tRNA(Cys) + AMP + diphosphate</text>
        <dbReference type="Rhea" id="RHEA:17773"/>
        <dbReference type="Rhea" id="RHEA-COMP:9661"/>
        <dbReference type="Rhea" id="RHEA-COMP:9679"/>
        <dbReference type="ChEBI" id="CHEBI:30616"/>
        <dbReference type="ChEBI" id="CHEBI:33019"/>
        <dbReference type="ChEBI" id="CHEBI:35235"/>
        <dbReference type="ChEBI" id="CHEBI:78442"/>
        <dbReference type="ChEBI" id="CHEBI:78517"/>
        <dbReference type="ChEBI" id="CHEBI:456215"/>
        <dbReference type="EC" id="6.1.1.16"/>
    </reaction>
</comment>
<dbReference type="InterPro" id="IPR024909">
    <property type="entry name" value="Cys-tRNA/MSH_ligase"/>
</dbReference>
<reference evidence="16" key="1">
    <citation type="submission" date="2020-02" db="EMBL/GenBank/DDBJ databases">
        <authorList>
            <person name="Meier V. D."/>
        </authorList>
    </citation>
    <scope>NUCLEOTIDE SEQUENCE</scope>
    <source>
        <strain evidence="16">AVDCRST_MAG22</strain>
    </source>
</reference>
<feature type="binding site" evidence="13">
    <location>
        <position position="232"/>
    </location>
    <ligand>
        <name>Zn(2+)</name>
        <dbReference type="ChEBI" id="CHEBI:29105"/>
    </ligand>
</feature>
<proteinExistence type="inferred from homology"/>
<evidence type="ECO:0000256" key="2">
    <source>
        <dbReference type="ARBA" id="ARBA00005594"/>
    </source>
</evidence>
<feature type="binding site" evidence="13">
    <location>
        <position position="236"/>
    </location>
    <ligand>
        <name>Zn(2+)</name>
        <dbReference type="ChEBI" id="CHEBI:29105"/>
    </ligand>
</feature>